<dbReference type="RefSeq" id="WP_144772879.1">
    <property type="nucleotide sequence ID" value="NZ_JALXLI010000004.1"/>
</dbReference>
<dbReference type="Gene3D" id="3.40.50.150">
    <property type="entry name" value="Vaccinia Virus protein VP39"/>
    <property type="match status" value="1"/>
</dbReference>
<dbReference type="OrthoDB" id="8221452at2"/>
<protein>
    <recommendedName>
        <fullName evidence="3">Spermidine synthase</fullName>
    </recommendedName>
</protein>
<gene>
    <name evidence="1" type="ORF">EKI59_04530</name>
</gene>
<comment type="caution">
    <text evidence="1">The sequence shown here is derived from an EMBL/GenBank/DDBJ whole genome shotgun (WGS) entry which is preliminary data.</text>
</comment>
<dbReference type="AlphaFoldDB" id="A0A6C1TZY6"/>
<reference evidence="1 2" key="1">
    <citation type="submission" date="2018-12" db="EMBL/GenBank/DDBJ databases">
        <title>Corynebacterium sanguinis sp. nov., a clinically-associated and environmental corynebacterium.</title>
        <authorList>
            <person name="Gonzales-Siles L."/>
            <person name="Jaen-Luchoro D."/>
            <person name="Cardew S."/>
            <person name="Inganas E."/>
            <person name="Ohlen M."/>
            <person name="Jensie-Markopolous S."/>
            <person name="Pinyeiro-Iglesias B."/>
            <person name="Molin K."/>
            <person name="Skovbjerg S."/>
            <person name="Svensson-Stadler L."/>
            <person name="Funke G."/>
            <person name="Moore E.R.B."/>
        </authorList>
    </citation>
    <scope>NUCLEOTIDE SEQUENCE [LARGE SCALE GENOMIC DNA]</scope>
    <source>
        <strain evidence="1 2">58734</strain>
    </source>
</reference>
<organism evidence="1 2">
    <name type="scientific">Corynebacterium sanguinis</name>
    <dbReference type="NCBI Taxonomy" id="2594913"/>
    <lineage>
        <taxon>Bacteria</taxon>
        <taxon>Bacillati</taxon>
        <taxon>Actinomycetota</taxon>
        <taxon>Actinomycetes</taxon>
        <taxon>Mycobacteriales</taxon>
        <taxon>Corynebacteriaceae</taxon>
        <taxon>Corynebacterium</taxon>
    </lineage>
</organism>
<proteinExistence type="predicted"/>
<evidence type="ECO:0008006" key="3">
    <source>
        <dbReference type="Google" id="ProtNLM"/>
    </source>
</evidence>
<sequence length="244" mass="25981">MARKPRAPKKRTAGTYRIDTGTARISEDPLRDGGYTLEVNDVPSSYVVLGAAEVLEYDYMEWIAGLMRYDAPFTSTHLGGAACVLASHFQQRWGGSHTAVEVDAALAKLVRWAFEPCATIVVAEARAYTHALAPGSQDVIVRDVFTGPATPRPLTTVEFFRAARAALAPGGLYVANVGDLPGLPHSSAELAGMSEVFAHVGVVSTPDMLDGRAYGNIIVAGADSELPGERRAREIARGGAARRD</sequence>
<name>A0A6C1TZY6_9CORY</name>
<evidence type="ECO:0000313" key="1">
    <source>
        <dbReference type="EMBL" id="TVS29082.1"/>
    </source>
</evidence>
<dbReference type="EMBL" id="RXIR01000007">
    <property type="protein sequence ID" value="TVS29082.1"/>
    <property type="molecule type" value="Genomic_DNA"/>
</dbReference>
<dbReference type="InterPro" id="IPR029063">
    <property type="entry name" value="SAM-dependent_MTases_sf"/>
</dbReference>
<dbReference type="NCBIfam" id="NF037959">
    <property type="entry name" value="MFS_SpdSyn"/>
    <property type="match status" value="1"/>
</dbReference>
<dbReference type="SUPFAM" id="SSF53335">
    <property type="entry name" value="S-adenosyl-L-methionine-dependent methyltransferases"/>
    <property type="match status" value="1"/>
</dbReference>
<accession>A0A6C1TZY6</accession>
<evidence type="ECO:0000313" key="2">
    <source>
        <dbReference type="Proteomes" id="UP000336646"/>
    </source>
</evidence>
<dbReference type="Proteomes" id="UP000336646">
    <property type="component" value="Unassembled WGS sequence"/>
</dbReference>